<dbReference type="PANTHER" id="PTHR38468">
    <property type="entry name" value="SLL0939 PROTEIN"/>
    <property type="match status" value="1"/>
</dbReference>
<evidence type="ECO:0000313" key="3">
    <source>
        <dbReference type="Proteomes" id="UP000475928"/>
    </source>
</evidence>
<dbReference type="Pfam" id="PF07784">
    <property type="entry name" value="DUF1622"/>
    <property type="match status" value="1"/>
</dbReference>
<accession>A0A6A0B785</accession>
<keyword evidence="1" id="KW-0812">Transmembrane</keyword>
<reference evidence="2 3" key="1">
    <citation type="submission" date="2020-02" db="EMBL/GenBank/DDBJ databases">
        <title>Draft genome sequence of Lactococcus sp. Hs20B0-1.</title>
        <authorList>
            <person name="Noda S."/>
            <person name="Yuki M."/>
            <person name="Ohkuma M."/>
        </authorList>
    </citation>
    <scope>NUCLEOTIDE SEQUENCE [LARGE SCALE GENOMIC DNA]</scope>
    <source>
        <strain evidence="2 3">Hs20B0-1</strain>
    </source>
</reference>
<protein>
    <submittedName>
        <fullName evidence="2">Membrane protein</fullName>
    </submittedName>
</protein>
<keyword evidence="1" id="KW-0472">Membrane</keyword>
<sequence length="111" mass="12242">MPIVIADILEFLIAVTSLVAVIILICGIVKAVYKFVKNELADTEDAINLRLIKNELGAYVLLSLEILIAADIIESIVRPTFSDIGKLAALVVIRTVISYFLGQEIDQENKR</sequence>
<dbReference type="Proteomes" id="UP000475928">
    <property type="component" value="Unassembled WGS sequence"/>
</dbReference>
<keyword evidence="3" id="KW-1185">Reference proteome</keyword>
<gene>
    <name evidence="2" type="ORF">Hs20B_07360</name>
</gene>
<dbReference type="AlphaFoldDB" id="A0A6A0B785"/>
<dbReference type="EMBL" id="BLLH01000002">
    <property type="protein sequence ID" value="GFH40338.1"/>
    <property type="molecule type" value="Genomic_DNA"/>
</dbReference>
<name>A0A6A0B785_9LACT</name>
<evidence type="ECO:0000256" key="1">
    <source>
        <dbReference type="SAM" id="Phobius"/>
    </source>
</evidence>
<dbReference type="PANTHER" id="PTHR38468:SF1">
    <property type="entry name" value="SLL0939 PROTEIN"/>
    <property type="match status" value="1"/>
</dbReference>
<feature type="transmembrane region" description="Helical" evidence="1">
    <location>
        <begin position="12"/>
        <end position="36"/>
    </location>
</feature>
<comment type="caution">
    <text evidence="2">The sequence shown here is derived from an EMBL/GenBank/DDBJ whole genome shotgun (WGS) entry which is preliminary data.</text>
</comment>
<dbReference type="InterPro" id="IPR012427">
    <property type="entry name" value="DUF1622"/>
</dbReference>
<evidence type="ECO:0000313" key="2">
    <source>
        <dbReference type="EMBL" id="GFH40338.1"/>
    </source>
</evidence>
<keyword evidence="1" id="KW-1133">Transmembrane helix</keyword>
<proteinExistence type="predicted"/>
<dbReference type="RefSeq" id="WP_172355750.1">
    <property type="nucleotide sequence ID" value="NZ_BLLH01000002.1"/>
</dbReference>
<organism evidence="2 3">
    <name type="scientific">Pseudolactococcus insecticola</name>
    <dbReference type="NCBI Taxonomy" id="2709158"/>
    <lineage>
        <taxon>Bacteria</taxon>
        <taxon>Bacillati</taxon>
        <taxon>Bacillota</taxon>
        <taxon>Bacilli</taxon>
        <taxon>Lactobacillales</taxon>
        <taxon>Streptococcaceae</taxon>
        <taxon>Pseudolactococcus</taxon>
    </lineage>
</organism>